<reference evidence="3" key="1">
    <citation type="submission" date="2016-10" db="EMBL/GenBank/DDBJ databases">
        <authorList>
            <person name="Varghese N."/>
            <person name="Submissions S."/>
        </authorList>
    </citation>
    <scope>NUCLEOTIDE SEQUENCE [LARGE SCALE GENOMIC DNA]</scope>
    <source>
        <strain evidence="3">DSM 44544</strain>
    </source>
</reference>
<feature type="transmembrane region" description="Helical" evidence="1">
    <location>
        <begin position="81"/>
        <end position="101"/>
    </location>
</feature>
<feature type="transmembrane region" description="Helical" evidence="1">
    <location>
        <begin position="499"/>
        <end position="523"/>
    </location>
</feature>
<evidence type="ECO:0000256" key="1">
    <source>
        <dbReference type="SAM" id="Phobius"/>
    </source>
</evidence>
<keyword evidence="1" id="KW-0472">Membrane</keyword>
<feature type="transmembrane region" description="Helical" evidence="1">
    <location>
        <begin position="391"/>
        <end position="412"/>
    </location>
</feature>
<dbReference type="EMBL" id="FNSO01000004">
    <property type="protein sequence ID" value="SEC65588.1"/>
    <property type="molecule type" value="Genomic_DNA"/>
</dbReference>
<organism evidence="2 3">
    <name type="scientific">Amycolatopsis tolypomycina</name>
    <dbReference type="NCBI Taxonomy" id="208445"/>
    <lineage>
        <taxon>Bacteria</taxon>
        <taxon>Bacillati</taxon>
        <taxon>Actinomycetota</taxon>
        <taxon>Actinomycetes</taxon>
        <taxon>Pseudonocardiales</taxon>
        <taxon>Pseudonocardiaceae</taxon>
        <taxon>Amycolatopsis</taxon>
    </lineage>
</organism>
<proteinExistence type="predicted"/>
<feature type="transmembrane region" description="Helical" evidence="1">
    <location>
        <begin position="460"/>
        <end position="479"/>
    </location>
</feature>
<accession>A0A1H4UB45</accession>
<protein>
    <submittedName>
        <fullName evidence="2">ABC-2 type transport system permease protein</fullName>
    </submittedName>
</protein>
<feature type="transmembrane region" description="Helical" evidence="1">
    <location>
        <begin position="341"/>
        <end position="363"/>
    </location>
</feature>
<feature type="transmembrane region" description="Helical" evidence="1">
    <location>
        <begin position="295"/>
        <end position="321"/>
    </location>
</feature>
<feature type="transmembrane region" description="Helical" evidence="1">
    <location>
        <begin position="236"/>
        <end position="257"/>
    </location>
</feature>
<dbReference type="Proteomes" id="UP000199622">
    <property type="component" value="Unassembled WGS sequence"/>
</dbReference>
<gene>
    <name evidence="2" type="ORF">SAMN04489727_4564</name>
</gene>
<keyword evidence="1" id="KW-1133">Transmembrane helix</keyword>
<feature type="transmembrane region" description="Helical" evidence="1">
    <location>
        <begin position="121"/>
        <end position="154"/>
    </location>
</feature>
<dbReference type="RefSeq" id="WP_091310603.1">
    <property type="nucleotide sequence ID" value="NZ_FNSO01000004.1"/>
</dbReference>
<feature type="transmembrane region" description="Helical" evidence="1">
    <location>
        <begin position="432"/>
        <end position="453"/>
    </location>
</feature>
<feature type="transmembrane region" description="Helical" evidence="1">
    <location>
        <begin position="193"/>
        <end position="216"/>
    </location>
</feature>
<sequence>MSGTFTGTGALIRLALRRDRIRLPAWIVVFAATAASAAAATMAVYPTAADLHAAAASINGVPSLRALYGPVHEPTLGATSVFKLTAFGAALVGLVMIFTAVRHTRAEEEAGRRELLGSAVVGRYAGLVAGLAVTAGASVVLGVATAAALAATGLPVTGSLAFGLCWAASGLVFGGAAAVTAQLTKSARSASGLAALALVAAYFLRAVGDSAGPGWLSWVSPIGWSQEVRPYAGDVWWVLVLPAVAAAALGGVAIALARVRDLDAGLLPDHPGPAEADRALRSTWGLAWRLNRGTLAVWTSAYVLLGLVCGSLAGNVGSMLTNSQAQAMITALGGEKGISDAFLAAELAMAGVITSAYVIAVLVRLRAEERALRVEPLLATSVGRRRLLGGYLVFAAGAPAVLLTALGLAAGLTNGAYLGRIGPEVARLVGAALAQLPAVWVLTGIATVVFGLFGRALTAAWVALVAFLLLGEFGALLKLDQWVLDLSPFTHSPKLPGTAVQAAPLLWLTALGAALVVAGVTGFRRRDIAG</sequence>
<dbReference type="STRING" id="208445.SAMN04489727_4564"/>
<feature type="transmembrane region" description="Helical" evidence="1">
    <location>
        <begin position="160"/>
        <end position="181"/>
    </location>
</feature>
<dbReference type="OrthoDB" id="2014935at2"/>
<evidence type="ECO:0000313" key="2">
    <source>
        <dbReference type="EMBL" id="SEC65588.1"/>
    </source>
</evidence>
<dbReference type="AlphaFoldDB" id="A0A1H4UB45"/>
<keyword evidence="3" id="KW-1185">Reference proteome</keyword>
<evidence type="ECO:0000313" key="3">
    <source>
        <dbReference type="Proteomes" id="UP000199622"/>
    </source>
</evidence>
<name>A0A1H4UB45_9PSEU</name>
<keyword evidence="1" id="KW-0812">Transmembrane</keyword>
<feature type="transmembrane region" description="Helical" evidence="1">
    <location>
        <begin position="23"/>
        <end position="45"/>
    </location>
</feature>